<accession>A0A6V7VVB1</accession>
<comment type="caution">
    <text evidence="4">The sequence shown here is derived from an EMBL/GenBank/DDBJ whole genome shotgun (WGS) entry which is preliminary data.</text>
</comment>
<reference evidence="4 5" key="1">
    <citation type="submission" date="2020-08" db="EMBL/GenBank/DDBJ databases">
        <authorList>
            <person name="Koutsovoulos G."/>
            <person name="Danchin GJ E."/>
        </authorList>
    </citation>
    <scope>NUCLEOTIDE SEQUENCE [LARGE SCALE GENOMIC DNA]</scope>
</reference>
<evidence type="ECO:0000259" key="3">
    <source>
        <dbReference type="Pfam" id="PF07885"/>
    </source>
</evidence>
<feature type="region of interest" description="Disordered" evidence="1">
    <location>
        <begin position="299"/>
        <end position="349"/>
    </location>
</feature>
<feature type="transmembrane region" description="Helical" evidence="2">
    <location>
        <begin position="134"/>
        <end position="153"/>
    </location>
</feature>
<dbReference type="OrthoDB" id="297496at2759"/>
<organism evidence="4 5">
    <name type="scientific">Meloidogyne enterolobii</name>
    <name type="common">Root-knot nematode worm</name>
    <name type="synonym">Meloidogyne mayaguensis</name>
    <dbReference type="NCBI Taxonomy" id="390850"/>
    <lineage>
        <taxon>Eukaryota</taxon>
        <taxon>Metazoa</taxon>
        <taxon>Ecdysozoa</taxon>
        <taxon>Nematoda</taxon>
        <taxon>Chromadorea</taxon>
        <taxon>Rhabditida</taxon>
        <taxon>Tylenchina</taxon>
        <taxon>Tylenchomorpha</taxon>
        <taxon>Tylenchoidea</taxon>
        <taxon>Meloidogynidae</taxon>
        <taxon>Meloidogyninae</taxon>
        <taxon>Meloidogyne</taxon>
    </lineage>
</organism>
<dbReference type="Gene3D" id="1.10.287.70">
    <property type="match status" value="1"/>
</dbReference>
<keyword evidence="2" id="KW-0472">Membrane</keyword>
<name>A0A6V7VVB1_MELEN</name>
<dbReference type="InterPro" id="IPR013099">
    <property type="entry name" value="K_chnl_dom"/>
</dbReference>
<dbReference type="SUPFAM" id="SSF81324">
    <property type="entry name" value="Voltage-gated potassium channels"/>
    <property type="match status" value="1"/>
</dbReference>
<evidence type="ECO:0000313" key="5">
    <source>
        <dbReference type="Proteomes" id="UP000580250"/>
    </source>
</evidence>
<gene>
    <name evidence="4" type="ORF">MENT_LOCUS30064</name>
</gene>
<evidence type="ECO:0000256" key="2">
    <source>
        <dbReference type="SAM" id="Phobius"/>
    </source>
</evidence>
<dbReference type="Pfam" id="PF07885">
    <property type="entry name" value="Ion_trans_2"/>
    <property type="match status" value="1"/>
</dbReference>
<feature type="domain" description="Potassium channel" evidence="3">
    <location>
        <begin position="87"/>
        <end position="160"/>
    </location>
</feature>
<protein>
    <recommendedName>
        <fullName evidence="3">Potassium channel domain-containing protein</fullName>
    </recommendedName>
</protein>
<evidence type="ECO:0000256" key="1">
    <source>
        <dbReference type="SAM" id="MobiDB-lite"/>
    </source>
</evidence>
<keyword evidence="2" id="KW-1133">Transmembrane helix</keyword>
<dbReference type="EMBL" id="CAJEWN010000313">
    <property type="protein sequence ID" value="CAD2178141.1"/>
    <property type="molecule type" value="Genomic_DNA"/>
</dbReference>
<dbReference type="AlphaFoldDB" id="A0A6V7VVB1"/>
<keyword evidence="2" id="KW-0812">Transmembrane</keyword>
<evidence type="ECO:0000313" key="4">
    <source>
        <dbReference type="EMBL" id="CAD2178141.1"/>
    </source>
</evidence>
<proteinExistence type="predicted"/>
<sequence length="362" mass="41126">MRRMERYLRKNYCQRKQRNRIFDGLGRFLKGEMLIKLFGCKRKESSINSGQDEDEETISLNPWFYEDEELENEYEAKQISPFTLAAIVFTYLAAGAILLPLLQGCFQFIDGLFYSYLCFTAIEYGHLIPENNSLIPIVLLYMCIGLVLSTIALDVGSNYVRSLYYLGKQATSIAHTSFFYGSKTVTVKDLISAVGQAIGMSPESMEKVDMNRMVGDAIAVKEGQLDKVGQNYMFLEGIWPPELIPLFQRDGDFPSWVDADELKRLSLRPPTSNGIGLIQRREELAPILSLSTYSNGQLHRSLHSTSSNSQNSKEKRNNKKKMGEKKRETTKTVYSDTDKNNNNGNNNCKISTKDMSNIIPFI</sequence>
<dbReference type="Proteomes" id="UP000580250">
    <property type="component" value="Unassembled WGS sequence"/>
</dbReference>
<feature type="transmembrane region" description="Helical" evidence="2">
    <location>
        <begin position="82"/>
        <end position="102"/>
    </location>
</feature>